<name>A0A563UC46_9SPHI</name>
<dbReference type="EMBL" id="VOEJ01000005">
    <property type="protein sequence ID" value="TWR28900.1"/>
    <property type="molecule type" value="Genomic_DNA"/>
</dbReference>
<protein>
    <submittedName>
        <fullName evidence="1">Uncharacterized protein</fullName>
    </submittedName>
</protein>
<reference evidence="1 2" key="1">
    <citation type="submission" date="2019-07" db="EMBL/GenBank/DDBJ databases">
        <authorList>
            <person name="Kim J."/>
        </authorList>
    </citation>
    <scope>NUCLEOTIDE SEQUENCE [LARGE SCALE GENOMIC DNA]</scope>
    <source>
        <strain evidence="2">dk17</strain>
    </source>
</reference>
<accession>A0A563UC46</accession>
<dbReference type="OrthoDB" id="86940at2"/>
<sequence length="202" mass="23315">MIFYKNGRYETLNLIDVKEGYTKFFKYKSPAAQTRLDAKHIIDSIAAKKYFVLEDIACDLNSDTFKDRIIVFGNNSYVSAQDPATKVAPIAIFMNDQNKKYNVLINENIYPSNFGDAFKRLVVKNNYFTFELLNEVPDQYASEKYITFKVNKTSNEIALSRYGENINWNDGNRTETLCSDKDFGTILFQTFDSNTIKAQCKK</sequence>
<comment type="caution">
    <text evidence="1">The sequence shown here is derived from an EMBL/GenBank/DDBJ whole genome shotgun (WGS) entry which is preliminary data.</text>
</comment>
<dbReference type="AlphaFoldDB" id="A0A563UC46"/>
<dbReference type="Proteomes" id="UP000320042">
    <property type="component" value="Unassembled WGS sequence"/>
</dbReference>
<evidence type="ECO:0000313" key="1">
    <source>
        <dbReference type="EMBL" id="TWR28900.1"/>
    </source>
</evidence>
<keyword evidence="2" id="KW-1185">Reference proteome</keyword>
<proteinExistence type="predicted"/>
<gene>
    <name evidence="1" type="ORF">FPZ43_11585</name>
</gene>
<evidence type="ECO:0000313" key="2">
    <source>
        <dbReference type="Proteomes" id="UP000320042"/>
    </source>
</evidence>
<organism evidence="1 2">
    <name type="scientific">Mucilaginibacter pallidiroseus</name>
    <dbReference type="NCBI Taxonomy" id="2599295"/>
    <lineage>
        <taxon>Bacteria</taxon>
        <taxon>Pseudomonadati</taxon>
        <taxon>Bacteroidota</taxon>
        <taxon>Sphingobacteriia</taxon>
        <taxon>Sphingobacteriales</taxon>
        <taxon>Sphingobacteriaceae</taxon>
        <taxon>Mucilaginibacter</taxon>
    </lineage>
</organism>
<dbReference type="RefSeq" id="WP_146382086.1">
    <property type="nucleotide sequence ID" value="NZ_VOEJ01000005.1"/>
</dbReference>